<dbReference type="EMBL" id="WIGM01000867">
    <property type="protein sequence ID" value="KAF6810069.1"/>
    <property type="molecule type" value="Genomic_DNA"/>
</dbReference>
<sequence>MALFFQGNSIAEGDTQVLCIRLASEILFGKYALPETRDEPASTIRTQRELQCHILPRCRTLIEAIGQRMAYEAALQSEDVSPEVLGVFVMSCMQEDPSWFVEHGNRTRTQMRDDEERAYAKLLPMLPELVERTGTKDYITAPVVDEDSLKNCVPSLQTFGGKNEAVLGDLPIQSKLRKNRRQHHYGHWNDWR</sequence>
<proteinExistence type="predicted"/>
<evidence type="ECO:0000313" key="2">
    <source>
        <dbReference type="Proteomes" id="UP000639643"/>
    </source>
</evidence>
<gene>
    <name evidence="1" type="ORF">CMUS01_13545</name>
</gene>
<keyword evidence="2" id="KW-1185">Reference proteome</keyword>
<accession>A0A8H6JBI5</accession>
<comment type="caution">
    <text evidence="1">The sequence shown here is derived from an EMBL/GenBank/DDBJ whole genome shotgun (WGS) entry which is preliminary data.</text>
</comment>
<organism evidence="1 2">
    <name type="scientific">Colletotrichum musicola</name>
    <dbReference type="NCBI Taxonomy" id="2175873"/>
    <lineage>
        <taxon>Eukaryota</taxon>
        <taxon>Fungi</taxon>
        <taxon>Dikarya</taxon>
        <taxon>Ascomycota</taxon>
        <taxon>Pezizomycotina</taxon>
        <taxon>Sordariomycetes</taxon>
        <taxon>Hypocreomycetidae</taxon>
        <taxon>Glomerellales</taxon>
        <taxon>Glomerellaceae</taxon>
        <taxon>Colletotrichum</taxon>
        <taxon>Colletotrichum orchidearum species complex</taxon>
    </lineage>
</organism>
<evidence type="ECO:0000313" key="1">
    <source>
        <dbReference type="EMBL" id="KAF6810069.1"/>
    </source>
</evidence>
<name>A0A8H6JBI5_9PEZI</name>
<protein>
    <submittedName>
        <fullName evidence="1">Uncharacterized protein</fullName>
    </submittedName>
</protein>
<dbReference type="AlphaFoldDB" id="A0A8H6JBI5"/>
<dbReference type="OrthoDB" id="4790048at2759"/>
<dbReference type="Proteomes" id="UP000639643">
    <property type="component" value="Unassembled WGS sequence"/>
</dbReference>
<reference evidence="1" key="1">
    <citation type="journal article" date="2020" name="Phytopathology">
        <title>Genome Sequence Resources of Colletotrichum truncatum, C. plurivorum, C. musicola, and C. sojae: Four Species Pathogenic to Soybean (Glycine max).</title>
        <authorList>
            <person name="Rogerio F."/>
            <person name="Boufleur T.R."/>
            <person name="Ciampi-Guillardi M."/>
            <person name="Sukno S.A."/>
            <person name="Thon M.R."/>
            <person name="Massola Junior N.S."/>
            <person name="Baroncelli R."/>
        </authorList>
    </citation>
    <scope>NUCLEOTIDE SEQUENCE</scope>
    <source>
        <strain evidence="1">LFN0074</strain>
    </source>
</reference>